<dbReference type="Gene3D" id="3.30.200.20">
    <property type="entry name" value="Phosphorylase Kinase, domain 1"/>
    <property type="match status" value="1"/>
</dbReference>
<dbReference type="InterPro" id="IPR050205">
    <property type="entry name" value="CDPK_Ser/Thr_kinases"/>
</dbReference>
<evidence type="ECO:0000313" key="2">
    <source>
        <dbReference type="EMBL" id="CAK9004828.1"/>
    </source>
</evidence>
<dbReference type="Pfam" id="PF00069">
    <property type="entry name" value="Pkinase"/>
    <property type="match status" value="1"/>
</dbReference>
<dbReference type="PROSITE" id="PS00107">
    <property type="entry name" value="PROTEIN_KINASE_ATP"/>
    <property type="match status" value="1"/>
</dbReference>
<dbReference type="SMART" id="SM00220">
    <property type="entry name" value="S_TKc"/>
    <property type="match status" value="1"/>
</dbReference>
<comment type="caution">
    <text evidence="1">The sequence shown here is derived from an EMBL/GenBank/DDBJ whole genome shotgun (WGS) entry which is preliminary data.</text>
</comment>
<dbReference type="InterPro" id="IPR008271">
    <property type="entry name" value="Ser/Thr_kinase_AS"/>
</dbReference>
<organism evidence="1 3">
    <name type="scientific">Durusdinium trenchii</name>
    <dbReference type="NCBI Taxonomy" id="1381693"/>
    <lineage>
        <taxon>Eukaryota</taxon>
        <taxon>Sar</taxon>
        <taxon>Alveolata</taxon>
        <taxon>Dinophyceae</taxon>
        <taxon>Suessiales</taxon>
        <taxon>Symbiodiniaceae</taxon>
        <taxon>Durusdinium</taxon>
    </lineage>
</organism>
<dbReference type="PANTHER" id="PTHR24349">
    <property type="entry name" value="SERINE/THREONINE-PROTEIN KINASE"/>
    <property type="match status" value="1"/>
</dbReference>
<keyword evidence="1" id="KW-0418">Kinase</keyword>
<dbReference type="EMBL" id="CAXAMM010004714">
    <property type="protein sequence ID" value="CAK9004669.1"/>
    <property type="molecule type" value="Genomic_DNA"/>
</dbReference>
<dbReference type="Gene3D" id="1.10.238.10">
    <property type="entry name" value="EF-hand"/>
    <property type="match status" value="2"/>
</dbReference>
<dbReference type="PROSITE" id="PS00108">
    <property type="entry name" value="PROTEIN_KINASE_ST"/>
    <property type="match status" value="1"/>
</dbReference>
<dbReference type="PROSITE" id="PS50222">
    <property type="entry name" value="EF_HAND_2"/>
    <property type="match status" value="2"/>
</dbReference>
<dbReference type="PROSITE" id="PS50011">
    <property type="entry name" value="PROTEIN_KINASE_DOM"/>
    <property type="match status" value="1"/>
</dbReference>
<evidence type="ECO:0000313" key="1">
    <source>
        <dbReference type="EMBL" id="CAK9004669.1"/>
    </source>
</evidence>
<dbReference type="SUPFAM" id="SSF56112">
    <property type="entry name" value="Protein kinase-like (PK-like)"/>
    <property type="match status" value="1"/>
</dbReference>
<protein>
    <submittedName>
        <fullName evidence="1">Calcium-dependent protein kinase 2 (PfCDPK2)</fullName>
    </submittedName>
</protein>
<dbReference type="InterPro" id="IPR011992">
    <property type="entry name" value="EF-hand-dom_pair"/>
</dbReference>
<dbReference type="SUPFAM" id="SSF47473">
    <property type="entry name" value="EF-hand"/>
    <property type="match status" value="1"/>
</dbReference>
<evidence type="ECO:0000313" key="3">
    <source>
        <dbReference type="Proteomes" id="UP001642464"/>
    </source>
</evidence>
<dbReference type="InterPro" id="IPR011009">
    <property type="entry name" value="Kinase-like_dom_sf"/>
</dbReference>
<dbReference type="InterPro" id="IPR000719">
    <property type="entry name" value="Prot_kinase_dom"/>
</dbReference>
<dbReference type="Gene3D" id="1.10.510.10">
    <property type="entry name" value="Transferase(Phosphotransferase) domain 1"/>
    <property type="match status" value="1"/>
</dbReference>
<sequence length="489" mass="55682">MLGDWSCRHVENKAGRLPFLGRYHQAPRCLEDDYEVTNTVLGTGASGDVLLGKCRVQPSRQVAIKTASLNGILPDKLEDLKSELKILLCLDHPHVVRLLDVYVSDDKLDIVMECMQGGELKRSRTRPQMDEEEAARLLRQMLLALSYMHSHGVIHRDLKLSNFMYSRDRQVLKLIDFGLSKFYNRPAVAWQHPVMRTCCGTLGYVAPEVFDAAYTSQCDLWSLGVIVYLLLSGEMPFVDTNEDVLIAKTQQGEYSMNPDIWMGLSLEATDFTQALLRVDPEKRMTAEEALRHPWLKASLPPTVKDVSQSILEDLGHFAEQTPLRRCFRRLMAIGLDDEQTHELREAFLDMDIHHRGKITAAELEKMLTQKLEWDPDKAKDATRALDFTGDDSVHFSEFLAATYPTYKSEDSLLRATFRRLDREAKGHISIDDIHALAGWRELRADPAGRLLEWLQASGGRRIHFPQFKAYLHGEPDFPQTPVKSCCCVQ</sequence>
<proteinExistence type="predicted"/>
<reference evidence="1 3" key="1">
    <citation type="submission" date="2024-02" db="EMBL/GenBank/DDBJ databases">
        <authorList>
            <person name="Chen Y."/>
            <person name="Shah S."/>
            <person name="Dougan E. K."/>
            <person name="Thang M."/>
            <person name="Chan C."/>
        </authorList>
    </citation>
    <scope>NUCLEOTIDE SEQUENCE [LARGE SCALE GENOMIC DNA]</scope>
</reference>
<keyword evidence="3" id="KW-1185">Reference proteome</keyword>
<dbReference type="EMBL" id="CAXAMM010004758">
    <property type="protein sequence ID" value="CAK9004828.1"/>
    <property type="molecule type" value="Genomic_DNA"/>
</dbReference>
<dbReference type="Proteomes" id="UP001642464">
    <property type="component" value="Unassembled WGS sequence"/>
</dbReference>
<dbReference type="GO" id="GO:0016301">
    <property type="term" value="F:kinase activity"/>
    <property type="evidence" value="ECO:0007669"/>
    <property type="project" value="UniProtKB-KW"/>
</dbReference>
<dbReference type="InterPro" id="IPR002048">
    <property type="entry name" value="EF_hand_dom"/>
</dbReference>
<dbReference type="CDD" id="cd05117">
    <property type="entry name" value="STKc_CAMK"/>
    <property type="match status" value="1"/>
</dbReference>
<dbReference type="InterPro" id="IPR017441">
    <property type="entry name" value="Protein_kinase_ATP_BS"/>
</dbReference>
<keyword evidence="1" id="KW-0808">Transferase</keyword>
<gene>
    <name evidence="1" type="ORF">SCF082_LOCUS8287</name>
    <name evidence="2" type="ORF">SCF082_LOCUS8339</name>
</gene>
<accession>A0ABP0IQ33</accession>
<name>A0ABP0IQ33_9DINO</name>